<comment type="caution">
    <text evidence="2">The sequence shown here is derived from an EMBL/GenBank/DDBJ whole genome shotgun (WGS) entry which is preliminary data.</text>
</comment>
<protein>
    <submittedName>
        <fullName evidence="2">Cell wall-binding repeat-containing protein</fullName>
    </submittedName>
</protein>
<dbReference type="RefSeq" id="WP_211143054.1">
    <property type="nucleotide sequence ID" value="NZ_JAEEGB010000014.1"/>
</dbReference>
<dbReference type="InterPro" id="IPR014755">
    <property type="entry name" value="Cu-Rt/internalin_Ig-like"/>
</dbReference>
<evidence type="ECO:0000313" key="3">
    <source>
        <dbReference type="Proteomes" id="UP000622687"/>
    </source>
</evidence>
<evidence type="ECO:0000313" key="2">
    <source>
        <dbReference type="EMBL" id="MBI6873631.1"/>
    </source>
</evidence>
<name>A0A934M745_9CLOT</name>
<dbReference type="Gene3D" id="2.60.40.1220">
    <property type="match status" value="4"/>
</dbReference>
<reference evidence="2" key="1">
    <citation type="submission" date="2020-12" db="EMBL/GenBank/DDBJ databases">
        <title>Clostridium thailandense sp. nov., a novel acetogenic bacterium isolated from peat land soil in Thailand.</title>
        <authorList>
            <person name="Chaikitkaew S."/>
            <person name="Birkeland N.K."/>
        </authorList>
    </citation>
    <scope>NUCLEOTIDE SEQUENCE</scope>
    <source>
        <strain evidence="2">DSM 17425</strain>
    </source>
</reference>
<dbReference type="InterPro" id="IPR051922">
    <property type="entry name" value="Bact_Sporulation_Assoc"/>
</dbReference>
<dbReference type="AlphaFoldDB" id="A0A934M745"/>
<dbReference type="PANTHER" id="PTHR30032:SF8">
    <property type="entry name" value="GERMINATION-SPECIFIC N-ACETYLMURAMOYL-L-ALANINE AMIDASE"/>
    <property type="match status" value="1"/>
</dbReference>
<dbReference type="Gene3D" id="3.40.50.12090">
    <property type="match status" value="2"/>
</dbReference>
<keyword evidence="3" id="KW-1185">Reference proteome</keyword>
<dbReference type="Proteomes" id="UP000622687">
    <property type="component" value="Unassembled WGS sequence"/>
</dbReference>
<evidence type="ECO:0000256" key="1">
    <source>
        <dbReference type="ARBA" id="ARBA00022729"/>
    </source>
</evidence>
<sequence>MNKKMIKLSVLIFMILDIILPIVVRASTIRICGDDRYLTAIQVAETNWPNGAKDVVLVSGEGYADAVSASVLAKTINAPILLTGGYSLNSDSKAEIDKLKPQNVYMVGGTGVISQSIRDKLKSDNYNLIELKGDNRYETNIAVAKKLMELGIKLDDVMLVGGEGFSDALSAAPIAAAKEQILLLGSNDNSTMKSVIDFVKSNNSKVTVIGTTNVINEDVYKALGAVERINGGADRFETNLNVLSRFKDDLKSDKLFIASAAANAKDDGYADALVASSLAGKFSDPLVLVDKEGSAAISKVLEYVKGKANKSTELNVIGGKGVISDNVAAQISNAISESTNDVENIKVSSISTNGLNQIKVEFNTEVNKETAEAVENYQLDGVALNSQNASATLQDDNKTVLITLASPYSQYKDVVVTVKNAVLDRDLNNTAPKYDKLVTFSDITVPQIAYVTVTGNNKLTVKFSVPIKVTMSDLSAIKINGQSVVNYGLNTSLSTLYEKCDIWADKVELYFNVPLPAGSNTLEIPKGIADDKFYSAAGFVLQETKTSFSVESVTNKPQIVKVTGDNSGIVYITFNRPMDKKTALINDYYRINGNSISSADISFDNGSNYIVVKIKGIKDILNIGANVISVTSNIKDAYGNKVDDNANVSFSIEADNIKPQIIALTMLDSQTIRIKFNKNVNSIFATNKSNYKLFNSEGIEITNKINYVKEANGVSGDNVSSYDIKFTKDNALTGTKYTIRIANIVDTNFKPNVMEDYTTVFDGIDDIAPRVTKIVKKSDDKQKVVIFFSEPMDEVSINNISNYSFMNGVGDYKKLPANAVITHNEDDSIVMIEFPSSYILGNGTDENHVLKVGVENVKDKSGNIISGISYSDYISTNYAGGPSLVTNTVKLEYSGDDIKATIHLSSELDSLDINDFTLAGTTPDSGFISGKDVVLMFNSESIDRSNGKYKVDLIKAAGIRAELVILKSKTIQDTSGNSIDVANSSDLAGRYLIAGSDTVYNMLLAPKTNSDAWSVIINADGSAAANIVFDENIDNSITGVYDDDFIFINERTGKRLDVQSVNVNKDSNTVVYNFGYGEITHGDKVYIRANDISSNINIRSQKDNGGNYTVYSPSSYDLKIRIITAR</sequence>
<dbReference type="Pfam" id="PF04122">
    <property type="entry name" value="CW_binding_2"/>
    <property type="match status" value="3"/>
</dbReference>
<dbReference type="PANTHER" id="PTHR30032">
    <property type="entry name" value="N-ACETYLMURAMOYL-L-ALANINE AMIDASE-RELATED"/>
    <property type="match status" value="1"/>
</dbReference>
<accession>A0A934M745</accession>
<dbReference type="InterPro" id="IPR007253">
    <property type="entry name" value="Cell_wall-bd_2"/>
</dbReference>
<dbReference type="EMBL" id="JAEEGB010000014">
    <property type="protein sequence ID" value="MBI6873631.1"/>
    <property type="molecule type" value="Genomic_DNA"/>
</dbReference>
<proteinExistence type="predicted"/>
<keyword evidence="1" id="KW-0732">Signal</keyword>
<organism evidence="2 3">
    <name type="scientific">Clostridium aciditolerans</name>
    <dbReference type="NCBI Taxonomy" id="339861"/>
    <lineage>
        <taxon>Bacteria</taxon>
        <taxon>Bacillati</taxon>
        <taxon>Bacillota</taxon>
        <taxon>Clostridia</taxon>
        <taxon>Eubacteriales</taxon>
        <taxon>Clostridiaceae</taxon>
        <taxon>Clostridium</taxon>
    </lineage>
</organism>
<gene>
    <name evidence="2" type="ORF">I6U51_13070</name>
</gene>